<dbReference type="EMBL" id="JBHSAY010000015">
    <property type="protein sequence ID" value="MFC4134799.1"/>
    <property type="molecule type" value="Genomic_DNA"/>
</dbReference>
<comment type="caution">
    <text evidence="1">The sequence shown here is derived from an EMBL/GenBank/DDBJ whole genome shotgun (WGS) entry which is preliminary data.</text>
</comment>
<dbReference type="SUPFAM" id="SSF53756">
    <property type="entry name" value="UDP-Glycosyltransferase/glycogen phosphorylase"/>
    <property type="match status" value="1"/>
</dbReference>
<sequence>MELDSTMGERSHRDAIAPGLTVVVTAVEAASPILADLRRQTLDPALIETILVLAGRLDPDSWTAHAGTDGAPGLRVLHAPNADQRHAEELGLAAATRQFVVFATGVDSVGERFLAALWEAAGPDRVAAAPITPADGPDIPYGKCLPTALARASDRPADATGAALVLAALQVEHGLPVREVAGVDAAYAPATSRTSFADSVVEPVRIIELIQAYGGTDRPRRDAVARMADHEGTRIGEYLLRHPDDRDKVVALLDASTAADMPYAAVNRVPAAALAVAFAFPPYTETSAVVAAKRLRESGEVYDVISNRMQGVRQVDPTTVRIAGPFTARTAELPTPTYFAPWSSMEEFARRGLAVIREWRTGLGPYRTVYSRAHFAASHVLAAAYKLTSPATFWRAEFSDPLSRDVNGAERGERVGRTAFARALLKRLRAQGLPMPRGRNAFAWCEHLAYVLADELVFTNAYQLDYMLGYCPDPRTVALVRRKAVIRPQPTLPDAFYRMVAWPYPLAADRVHIGYFGNFYANRGIDDVLRAMAEADDAQSRRIVLHVFTKNPDEVARRARALDLADRVHANAYLPYLAFLNLAVRLDCLLVNDADTVQTHGAVNPYLPSKWADYAGSGRPVWGLVSPGSALSEQSLMYRSPLGDAAAARAVLTRIAAAGK</sequence>
<keyword evidence="2" id="KW-1185">Reference proteome</keyword>
<evidence type="ECO:0000313" key="1">
    <source>
        <dbReference type="EMBL" id="MFC4134799.1"/>
    </source>
</evidence>
<name>A0ABV8LWV8_9ACTN</name>
<reference evidence="2" key="1">
    <citation type="journal article" date="2019" name="Int. J. Syst. Evol. Microbiol.">
        <title>The Global Catalogue of Microorganisms (GCM) 10K type strain sequencing project: providing services to taxonomists for standard genome sequencing and annotation.</title>
        <authorList>
            <consortium name="The Broad Institute Genomics Platform"/>
            <consortium name="The Broad Institute Genome Sequencing Center for Infectious Disease"/>
            <person name="Wu L."/>
            <person name="Ma J."/>
        </authorList>
    </citation>
    <scope>NUCLEOTIDE SEQUENCE [LARGE SCALE GENOMIC DNA]</scope>
    <source>
        <strain evidence="2">CGMCC 4.7289</strain>
    </source>
</reference>
<dbReference type="Gene3D" id="3.40.50.2000">
    <property type="entry name" value="Glycogen Phosphorylase B"/>
    <property type="match status" value="1"/>
</dbReference>
<proteinExistence type="predicted"/>
<gene>
    <name evidence="1" type="ORF">ACFOZ4_29675</name>
</gene>
<evidence type="ECO:0000313" key="2">
    <source>
        <dbReference type="Proteomes" id="UP001595816"/>
    </source>
</evidence>
<dbReference type="Proteomes" id="UP001595816">
    <property type="component" value="Unassembled WGS sequence"/>
</dbReference>
<evidence type="ECO:0008006" key="3">
    <source>
        <dbReference type="Google" id="ProtNLM"/>
    </source>
</evidence>
<dbReference type="RefSeq" id="WP_253761063.1">
    <property type="nucleotide sequence ID" value="NZ_JAMZDZ010000001.1"/>
</dbReference>
<protein>
    <recommendedName>
        <fullName evidence="3">Glycosyltransferase</fullName>
    </recommendedName>
</protein>
<accession>A0ABV8LWV8</accession>
<organism evidence="1 2">
    <name type="scientific">Hamadaea flava</name>
    <dbReference type="NCBI Taxonomy" id="1742688"/>
    <lineage>
        <taxon>Bacteria</taxon>
        <taxon>Bacillati</taxon>
        <taxon>Actinomycetota</taxon>
        <taxon>Actinomycetes</taxon>
        <taxon>Micromonosporales</taxon>
        <taxon>Micromonosporaceae</taxon>
        <taxon>Hamadaea</taxon>
    </lineage>
</organism>